<dbReference type="PROSITE" id="PS50297">
    <property type="entry name" value="ANK_REP_REGION"/>
    <property type="match status" value="1"/>
</dbReference>
<dbReference type="InterPro" id="IPR002110">
    <property type="entry name" value="Ankyrin_rpt"/>
</dbReference>
<evidence type="ECO:0000313" key="4">
    <source>
        <dbReference type="EMBL" id="KLO17255.1"/>
    </source>
</evidence>
<protein>
    <submittedName>
        <fullName evidence="4">Ankyrin</fullName>
    </submittedName>
</protein>
<keyword evidence="5" id="KW-1185">Reference proteome</keyword>
<dbReference type="SUPFAM" id="SSF48403">
    <property type="entry name" value="Ankyrin repeat"/>
    <property type="match status" value="1"/>
</dbReference>
<gene>
    <name evidence="4" type="ORF">SCHPADRAFT_179621</name>
</gene>
<dbReference type="InParanoid" id="A0A0H2RYS6"/>
<keyword evidence="1" id="KW-0677">Repeat</keyword>
<dbReference type="Proteomes" id="UP000053477">
    <property type="component" value="Unassembled WGS sequence"/>
</dbReference>
<dbReference type="EMBL" id="KQ085907">
    <property type="protein sequence ID" value="KLO17255.1"/>
    <property type="molecule type" value="Genomic_DNA"/>
</dbReference>
<dbReference type="GO" id="GO:0005634">
    <property type="term" value="C:nucleus"/>
    <property type="evidence" value="ECO:0007669"/>
    <property type="project" value="TreeGrafter"/>
</dbReference>
<evidence type="ECO:0000256" key="3">
    <source>
        <dbReference type="PROSITE-ProRule" id="PRU00023"/>
    </source>
</evidence>
<organism evidence="4 5">
    <name type="scientific">Schizopora paradoxa</name>
    <dbReference type="NCBI Taxonomy" id="27342"/>
    <lineage>
        <taxon>Eukaryota</taxon>
        <taxon>Fungi</taxon>
        <taxon>Dikarya</taxon>
        <taxon>Basidiomycota</taxon>
        <taxon>Agaricomycotina</taxon>
        <taxon>Agaricomycetes</taxon>
        <taxon>Hymenochaetales</taxon>
        <taxon>Schizoporaceae</taxon>
        <taxon>Schizopora</taxon>
    </lineage>
</organism>
<sequence length="76" mass="8153">MPGLSIHKAAENKQLSLVIALVEENPDCVKATDDDGRTALHWAATVGAADIVAYLLEHGADKDVQDSMNWTPLHCA</sequence>
<dbReference type="Pfam" id="PF12796">
    <property type="entry name" value="Ank_2"/>
    <property type="match status" value="1"/>
</dbReference>
<dbReference type="PANTHER" id="PTHR24201:SF16">
    <property type="entry name" value="ANKYRIN-1-LIKE-RELATED"/>
    <property type="match status" value="1"/>
</dbReference>
<dbReference type="STRING" id="27342.A0A0H2RYS6"/>
<dbReference type="AlphaFoldDB" id="A0A0H2RYS6"/>
<feature type="repeat" description="ANK" evidence="3">
    <location>
        <begin position="35"/>
        <end position="67"/>
    </location>
</feature>
<dbReference type="Gene3D" id="1.25.40.20">
    <property type="entry name" value="Ankyrin repeat-containing domain"/>
    <property type="match status" value="1"/>
</dbReference>
<accession>A0A0H2RYS6</accession>
<dbReference type="InterPro" id="IPR036770">
    <property type="entry name" value="Ankyrin_rpt-contain_sf"/>
</dbReference>
<dbReference type="InterPro" id="IPR050776">
    <property type="entry name" value="Ank_Repeat/CDKN_Inhibitor"/>
</dbReference>
<evidence type="ECO:0000313" key="5">
    <source>
        <dbReference type="Proteomes" id="UP000053477"/>
    </source>
</evidence>
<evidence type="ECO:0000256" key="2">
    <source>
        <dbReference type="ARBA" id="ARBA00023043"/>
    </source>
</evidence>
<dbReference type="PROSITE" id="PS50088">
    <property type="entry name" value="ANK_REPEAT"/>
    <property type="match status" value="1"/>
</dbReference>
<proteinExistence type="predicted"/>
<dbReference type="PANTHER" id="PTHR24201">
    <property type="entry name" value="ANK_REP_REGION DOMAIN-CONTAINING PROTEIN"/>
    <property type="match status" value="1"/>
</dbReference>
<name>A0A0H2RYS6_9AGAM</name>
<dbReference type="OrthoDB" id="539213at2759"/>
<dbReference type="SMART" id="SM00248">
    <property type="entry name" value="ANK"/>
    <property type="match status" value="1"/>
</dbReference>
<evidence type="ECO:0000256" key="1">
    <source>
        <dbReference type="ARBA" id="ARBA00022737"/>
    </source>
</evidence>
<reference evidence="4 5" key="1">
    <citation type="submission" date="2015-04" db="EMBL/GenBank/DDBJ databases">
        <title>Complete genome sequence of Schizopora paradoxa KUC8140, a cosmopolitan wood degrader in East Asia.</title>
        <authorList>
            <consortium name="DOE Joint Genome Institute"/>
            <person name="Min B."/>
            <person name="Park H."/>
            <person name="Jang Y."/>
            <person name="Kim J.-J."/>
            <person name="Kim K.H."/>
            <person name="Pangilinan J."/>
            <person name="Lipzen A."/>
            <person name="Riley R."/>
            <person name="Grigoriev I.V."/>
            <person name="Spatafora J.W."/>
            <person name="Choi I.-G."/>
        </authorList>
    </citation>
    <scope>NUCLEOTIDE SEQUENCE [LARGE SCALE GENOMIC DNA]</scope>
    <source>
        <strain evidence="4 5">KUC8140</strain>
    </source>
</reference>
<keyword evidence="2 3" id="KW-0040">ANK repeat</keyword>